<accession>A0A6M3LTJ5</accession>
<gene>
    <name evidence="1" type="ORF">MM415B06276_0006</name>
</gene>
<dbReference type="AlphaFoldDB" id="A0A6M3LTJ5"/>
<dbReference type="EMBL" id="MT143492">
    <property type="protein sequence ID" value="QJA97419.1"/>
    <property type="molecule type" value="Genomic_DNA"/>
</dbReference>
<evidence type="ECO:0000313" key="1">
    <source>
        <dbReference type="EMBL" id="QJA97419.1"/>
    </source>
</evidence>
<reference evidence="1" key="1">
    <citation type="submission" date="2020-03" db="EMBL/GenBank/DDBJ databases">
        <title>The deep terrestrial virosphere.</title>
        <authorList>
            <person name="Holmfeldt K."/>
            <person name="Nilsson E."/>
            <person name="Simone D."/>
            <person name="Lopez-Fernandez M."/>
            <person name="Wu X."/>
            <person name="de Brujin I."/>
            <person name="Lundin D."/>
            <person name="Andersson A."/>
            <person name="Bertilsson S."/>
            <person name="Dopson M."/>
        </authorList>
    </citation>
    <scope>NUCLEOTIDE SEQUENCE</scope>
    <source>
        <strain evidence="1">MM415B06276</strain>
    </source>
</reference>
<organism evidence="1">
    <name type="scientific">viral metagenome</name>
    <dbReference type="NCBI Taxonomy" id="1070528"/>
    <lineage>
        <taxon>unclassified sequences</taxon>
        <taxon>metagenomes</taxon>
        <taxon>organismal metagenomes</taxon>
    </lineage>
</organism>
<name>A0A6M3LTJ5_9ZZZZ</name>
<sequence length="115" mass="13401">MDEGQRRVNAKKKKYKATKGRGSIQWVHTNIPELELLLGPKVTADLIHYFGGCYIYVPSAQRIRANIMREKVCDMYYNQGKSKPQIEEELGWGPFNIVNRNRLNRYLNSKKGLKE</sequence>
<proteinExistence type="predicted"/>
<protein>
    <submittedName>
        <fullName evidence="1">Uncharacterized protein</fullName>
    </submittedName>
</protein>